<proteinExistence type="predicted"/>
<dbReference type="Proteomes" id="UP000231655">
    <property type="component" value="Unassembled WGS sequence"/>
</dbReference>
<dbReference type="Proteomes" id="UP000231702">
    <property type="component" value="Unassembled WGS sequence"/>
</dbReference>
<dbReference type="EMBL" id="OBEA01000002">
    <property type="protein sequence ID" value="SNY46383.1"/>
    <property type="molecule type" value="Genomic_DNA"/>
</dbReference>
<sequence length="129" mass="14500">MSPPNVKARDFERLLKLLEVLRTHYDKIDRKALILMVECRRAGRHAEAAQVIEVRRGLRDAFETAAERIASELTTPEALRDTRRELEAARRKANGFVRDLESTGATLEKLQKALSVMTATVATITGILT</sequence>
<reference evidence="1 4" key="2">
    <citation type="journal article" date="2018" name="Int. J. Syst. Evol. Microbiol.">
        <title>Pseudooceanicola lipolyticus sp. nov., a marine alphaproteobacterium, reclassification of Oceanicola flagellatus as Pseudooceanicola flagellatus comb. nov. and emended description of the genus Pseudooceanicola.</title>
        <authorList>
            <person name="Huang M.-M."/>
            <person name="Guo L.-L."/>
            <person name="Wu Y.-H."/>
            <person name="Lai Q.-L."/>
            <person name="Shao Z.-Z."/>
            <person name="Wang C.-S."/>
            <person name="Wu M."/>
            <person name="Xu X.-W."/>
        </authorList>
    </citation>
    <scope>NUCLEOTIDE SEQUENCE [LARGE SCALE GENOMIC DNA]</scope>
    <source>
        <strain evidence="1 4">Ar-45</strain>
    </source>
</reference>
<gene>
    <name evidence="1" type="ORF">CVM39_12070</name>
    <name evidence="2" type="ORF">SAMN06297129_0949</name>
</gene>
<name>A0A285IEM0_9RHOB</name>
<evidence type="ECO:0000313" key="4">
    <source>
        <dbReference type="Proteomes" id="UP000231702"/>
    </source>
</evidence>
<accession>A0A285IEM0</accession>
<dbReference type="EMBL" id="PGTD01000016">
    <property type="protein sequence ID" value="PJE29166.1"/>
    <property type="molecule type" value="Genomic_DNA"/>
</dbReference>
<evidence type="ECO:0000313" key="3">
    <source>
        <dbReference type="Proteomes" id="UP000231655"/>
    </source>
</evidence>
<dbReference type="AlphaFoldDB" id="A0A285IEM0"/>
<reference evidence="2 3" key="1">
    <citation type="submission" date="2017-09" db="EMBL/GenBank/DDBJ databases">
        <authorList>
            <person name="Ehlers B."/>
            <person name="Leendertz F.H."/>
        </authorList>
    </citation>
    <scope>NUCLEOTIDE SEQUENCE [LARGE SCALE GENOMIC DNA]</scope>
    <source>
        <strain evidence="2 3">CGMCC 1.12662</strain>
    </source>
</reference>
<protein>
    <submittedName>
        <fullName evidence="2">Uncharacterized protein</fullName>
    </submittedName>
</protein>
<evidence type="ECO:0000313" key="1">
    <source>
        <dbReference type="EMBL" id="PJE29166.1"/>
    </source>
</evidence>
<evidence type="ECO:0000313" key="2">
    <source>
        <dbReference type="EMBL" id="SNY46383.1"/>
    </source>
</evidence>
<keyword evidence="4" id="KW-1185">Reference proteome</keyword>
<organism evidence="2 3">
    <name type="scientific">Pseudooceanicola antarcticus</name>
    <dbReference type="NCBI Taxonomy" id="1247613"/>
    <lineage>
        <taxon>Bacteria</taxon>
        <taxon>Pseudomonadati</taxon>
        <taxon>Pseudomonadota</taxon>
        <taxon>Alphaproteobacteria</taxon>
        <taxon>Rhodobacterales</taxon>
        <taxon>Paracoccaceae</taxon>
        <taxon>Pseudooceanicola</taxon>
    </lineage>
</organism>
<dbReference type="RefSeq" id="WP_143516856.1">
    <property type="nucleotide sequence ID" value="NZ_OBEA01000002.1"/>
</dbReference>